<evidence type="ECO:0000313" key="3">
    <source>
        <dbReference type="Proteomes" id="UP000697710"/>
    </source>
</evidence>
<comment type="caution">
    <text evidence="2">The sequence shown here is derived from an EMBL/GenBank/DDBJ whole genome shotgun (WGS) entry which is preliminary data.</text>
</comment>
<feature type="transmembrane region" description="Helical" evidence="1">
    <location>
        <begin position="90"/>
        <end position="108"/>
    </location>
</feature>
<dbReference type="AlphaFoldDB" id="A0A956M0J1"/>
<dbReference type="SUPFAM" id="SSF103473">
    <property type="entry name" value="MFS general substrate transporter"/>
    <property type="match status" value="1"/>
</dbReference>
<accession>A0A956M0J1</accession>
<dbReference type="PANTHER" id="PTHR23520:SF5">
    <property type="entry name" value="TRANSPORTER, PUTATIVE (AFU_ORTHOLOGUE AFUA_3G04000)-RELATED"/>
    <property type="match status" value="1"/>
</dbReference>
<evidence type="ECO:0000256" key="1">
    <source>
        <dbReference type="SAM" id="Phobius"/>
    </source>
</evidence>
<feature type="transmembrane region" description="Helical" evidence="1">
    <location>
        <begin position="63"/>
        <end position="83"/>
    </location>
</feature>
<sequence>MSSPRSTPLPLIGEYAVRIRTFSPNARRYLIGTFLMGIAHGAVWVHLNLYFQAIGLGEETIGRILSSQSFGTVLMALPAALLIDRHPARHVFGAAAVGYALAIAGFVLVPDARYLPFVAMLAGSAFTTHWAAAAPFFMRNSDSQERLYLFGFAHAIETTATIIAAIGVGWVAGVLGARLGGTETGLRVAFLVVAGLSLTAVWPFRAIEGPPEHGGRRLRDYLAARNWGLIGKLVLPSALVGLGAGLIIPFLNLYFRERFHQDPLQIGTYFAVSQAFTVLGFLLGPMVARRAGIIVTVVATELASIPFFLLLAFSKWLGPSVVAFWMRGALMNMNHPLQTNFAMEVVEADQQAVTNSLRMLGWNLSWMISTQVGGWVIERRGFTLPMLITIGLYAIAAVVTFLFWRDRRTLGRAT</sequence>
<evidence type="ECO:0000313" key="2">
    <source>
        <dbReference type="EMBL" id="MCA9728959.1"/>
    </source>
</evidence>
<dbReference type="InterPro" id="IPR036259">
    <property type="entry name" value="MFS_trans_sf"/>
</dbReference>
<feature type="transmembrane region" description="Helical" evidence="1">
    <location>
        <begin position="291"/>
        <end position="313"/>
    </location>
</feature>
<dbReference type="Proteomes" id="UP000697710">
    <property type="component" value="Unassembled WGS sequence"/>
</dbReference>
<dbReference type="GO" id="GO:0022857">
    <property type="term" value="F:transmembrane transporter activity"/>
    <property type="evidence" value="ECO:0007669"/>
    <property type="project" value="InterPro"/>
</dbReference>
<feature type="transmembrane region" description="Helical" evidence="1">
    <location>
        <begin position="149"/>
        <end position="172"/>
    </location>
</feature>
<feature type="transmembrane region" description="Helical" evidence="1">
    <location>
        <begin position="114"/>
        <end position="137"/>
    </location>
</feature>
<organism evidence="2 3">
    <name type="scientific">Eiseniibacteriota bacterium</name>
    <dbReference type="NCBI Taxonomy" id="2212470"/>
    <lineage>
        <taxon>Bacteria</taxon>
        <taxon>Candidatus Eiseniibacteriota</taxon>
    </lineage>
</organism>
<dbReference type="EMBL" id="JAGQHR010000527">
    <property type="protein sequence ID" value="MCA9728959.1"/>
    <property type="molecule type" value="Genomic_DNA"/>
</dbReference>
<feature type="transmembrane region" description="Helical" evidence="1">
    <location>
        <begin position="266"/>
        <end position="284"/>
    </location>
</feature>
<feature type="transmembrane region" description="Helical" evidence="1">
    <location>
        <begin position="227"/>
        <end position="254"/>
    </location>
</feature>
<keyword evidence="1" id="KW-0812">Transmembrane</keyword>
<dbReference type="Pfam" id="PF07690">
    <property type="entry name" value="MFS_1"/>
    <property type="match status" value="1"/>
</dbReference>
<feature type="transmembrane region" description="Helical" evidence="1">
    <location>
        <begin position="184"/>
        <end position="206"/>
    </location>
</feature>
<keyword evidence="1" id="KW-1133">Transmembrane helix</keyword>
<feature type="transmembrane region" description="Helical" evidence="1">
    <location>
        <begin position="29"/>
        <end position="51"/>
    </location>
</feature>
<gene>
    <name evidence="2" type="ORF">KC729_14805</name>
</gene>
<reference evidence="2" key="1">
    <citation type="submission" date="2020-04" db="EMBL/GenBank/DDBJ databases">
        <authorList>
            <person name="Zhang T."/>
        </authorList>
    </citation>
    <scope>NUCLEOTIDE SEQUENCE</scope>
    <source>
        <strain evidence="2">HKST-UBA01</strain>
    </source>
</reference>
<dbReference type="InterPro" id="IPR011701">
    <property type="entry name" value="MFS"/>
</dbReference>
<reference evidence="2" key="2">
    <citation type="journal article" date="2021" name="Microbiome">
        <title>Successional dynamics and alternative stable states in a saline activated sludge microbial community over 9 years.</title>
        <authorList>
            <person name="Wang Y."/>
            <person name="Ye J."/>
            <person name="Ju F."/>
            <person name="Liu L."/>
            <person name="Boyd J.A."/>
            <person name="Deng Y."/>
            <person name="Parks D.H."/>
            <person name="Jiang X."/>
            <person name="Yin X."/>
            <person name="Woodcroft B.J."/>
            <person name="Tyson G.W."/>
            <person name="Hugenholtz P."/>
            <person name="Polz M.F."/>
            <person name="Zhang T."/>
        </authorList>
    </citation>
    <scope>NUCLEOTIDE SEQUENCE</scope>
    <source>
        <strain evidence="2">HKST-UBA01</strain>
    </source>
</reference>
<keyword evidence="1" id="KW-0472">Membrane</keyword>
<protein>
    <submittedName>
        <fullName evidence="2">MFS transporter</fullName>
    </submittedName>
</protein>
<dbReference type="PANTHER" id="PTHR23520">
    <property type="entry name" value="TRANSPORTER, PUTATIVE (AFU_ORTHOLOGUE AFUA_3G04000)-RELATED"/>
    <property type="match status" value="1"/>
</dbReference>
<proteinExistence type="predicted"/>
<feature type="transmembrane region" description="Helical" evidence="1">
    <location>
        <begin position="382"/>
        <end position="404"/>
    </location>
</feature>
<name>A0A956M0J1_UNCEI</name>
<dbReference type="Gene3D" id="1.20.1250.20">
    <property type="entry name" value="MFS general substrate transporter like domains"/>
    <property type="match status" value="2"/>
</dbReference>